<dbReference type="GO" id="GO:0016757">
    <property type="term" value="F:glycosyltransferase activity"/>
    <property type="evidence" value="ECO:0007669"/>
    <property type="project" value="InterPro"/>
</dbReference>
<dbReference type="Pfam" id="PF13439">
    <property type="entry name" value="Glyco_transf_4"/>
    <property type="match status" value="1"/>
</dbReference>
<dbReference type="Proteomes" id="UP000475117">
    <property type="component" value="Chromosome"/>
</dbReference>
<dbReference type="Pfam" id="PF00534">
    <property type="entry name" value="Glycos_transf_1"/>
    <property type="match status" value="1"/>
</dbReference>
<dbReference type="SUPFAM" id="SSF53756">
    <property type="entry name" value="UDP-Glycosyltransferase/glycogen phosphorylase"/>
    <property type="match status" value="1"/>
</dbReference>
<name>A0A6B3L0N7_9BACT</name>
<dbReference type="PANTHER" id="PTHR12526">
    <property type="entry name" value="GLYCOSYLTRANSFERASE"/>
    <property type="match status" value="1"/>
</dbReference>
<gene>
    <name evidence="3" type="ORF">G3M56_010770</name>
</gene>
<sequence length="411" mass="46306">MAAKVDPASEADERPVVVSACGTFLKPEMQSVYRQIDNLQRYRTVVFTEQHQNAEMFPVDALEVMTKQVRPRLKGNFLLRFWYKHVIKQWPPPRPINREVKPYYPYDMPDLLAKHDPALVHVYYGHKAVKYHEMLHAWGGPWIVSFHGVDVVKFFDQEGYADKMKAVFRDAQLVLARSRSLLDKLEELGCPREKLRLNNTPIPFDDSQTFVREAPEDGQWRIVQASRLIPKKGLFTTLEALKVMVTEWPRLKFVLCGDGPSREAFEAAVAEAGLQENVELLGWLNQEQLRDEFRRGHVFWHPSELTETEDQEGVPNAMLEAMAAGLPVVATLHGGIPEAVTDGKDGLLVPEKSPGELAAAGMRVLGDPALLADLSRGAAESVRKNFGLESQVAVLEDCYDEAVQLARPVEG</sequence>
<dbReference type="Gene3D" id="3.40.50.2000">
    <property type="entry name" value="Glycogen Phosphorylase B"/>
    <property type="match status" value="2"/>
</dbReference>
<dbReference type="EMBL" id="CP066776">
    <property type="protein sequence ID" value="QQL44363.1"/>
    <property type="molecule type" value="Genomic_DNA"/>
</dbReference>
<protein>
    <submittedName>
        <fullName evidence="3">Glycosyltransferase</fullName>
    </submittedName>
</protein>
<evidence type="ECO:0000259" key="1">
    <source>
        <dbReference type="Pfam" id="PF00534"/>
    </source>
</evidence>
<dbReference type="RefSeq" id="WP_164362090.1">
    <property type="nucleotide sequence ID" value="NZ_CP066776.1"/>
</dbReference>
<dbReference type="InterPro" id="IPR001296">
    <property type="entry name" value="Glyco_trans_1"/>
</dbReference>
<evidence type="ECO:0000313" key="4">
    <source>
        <dbReference type="Proteomes" id="UP000475117"/>
    </source>
</evidence>
<proteinExistence type="predicted"/>
<evidence type="ECO:0000313" key="3">
    <source>
        <dbReference type="EMBL" id="QQL44363.1"/>
    </source>
</evidence>
<organism evidence="3 4">
    <name type="scientific">Sulfuriroseicoccus oceanibius</name>
    <dbReference type="NCBI Taxonomy" id="2707525"/>
    <lineage>
        <taxon>Bacteria</taxon>
        <taxon>Pseudomonadati</taxon>
        <taxon>Verrucomicrobiota</taxon>
        <taxon>Verrucomicrobiia</taxon>
        <taxon>Verrucomicrobiales</taxon>
        <taxon>Verrucomicrobiaceae</taxon>
        <taxon>Sulfuriroseicoccus</taxon>
    </lineage>
</organism>
<dbReference type="KEGG" id="soa:G3M56_010770"/>
<keyword evidence="3" id="KW-0808">Transferase</keyword>
<accession>A0A6B3L0N7</accession>
<reference evidence="3 4" key="1">
    <citation type="submission" date="2020-12" db="EMBL/GenBank/DDBJ databases">
        <title>Sulforoseuscoccus oceanibium gen. nov., sp. nov., a representative of the phylum Verrucomicrobia with special cytoplasmic membrane, and proposal of Sulforoseuscoccusaceae fam. nov.</title>
        <authorList>
            <person name="Xi F."/>
        </authorList>
    </citation>
    <scope>NUCLEOTIDE SEQUENCE [LARGE SCALE GENOMIC DNA]</scope>
    <source>
        <strain evidence="3 4">T37</strain>
    </source>
</reference>
<feature type="domain" description="Glycosyl transferase family 1" evidence="1">
    <location>
        <begin position="212"/>
        <end position="379"/>
    </location>
</feature>
<dbReference type="InterPro" id="IPR028098">
    <property type="entry name" value="Glyco_trans_4-like_N"/>
</dbReference>
<evidence type="ECO:0000259" key="2">
    <source>
        <dbReference type="Pfam" id="PF13439"/>
    </source>
</evidence>
<feature type="domain" description="Glycosyltransferase subfamily 4-like N-terminal" evidence="2">
    <location>
        <begin position="85"/>
        <end position="197"/>
    </location>
</feature>
<dbReference type="AlphaFoldDB" id="A0A6B3L0N7"/>
<keyword evidence="4" id="KW-1185">Reference proteome</keyword>